<keyword evidence="1" id="KW-0732">Signal</keyword>
<feature type="chain" id="PRO_5021823952" description="Phosphate-selective porin O and P" evidence="1">
    <location>
        <begin position="26"/>
        <end position="394"/>
    </location>
</feature>
<evidence type="ECO:0008006" key="4">
    <source>
        <dbReference type="Google" id="ProtNLM"/>
    </source>
</evidence>
<proteinExistence type="predicted"/>
<dbReference type="SUPFAM" id="SSF56935">
    <property type="entry name" value="Porins"/>
    <property type="match status" value="1"/>
</dbReference>
<gene>
    <name evidence="2" type="ORF">Pan265_06750</name>
</gene>
<evidence type="ECO:0000256" key="1">
    <source>
        <dbReference type="SAM" id="SignalP"/>
    </source>
</evidence>
<accession>A0A518BV35</accession>
<dbReference type="KEGG" id="mcad:Pan265_06750"/>
<dbReference type="Gene3D" id="2.40.160.10">
    <property type="entry name" value="Porin"/>
    <property type="match status" value="1"/>
</dbReference>
<dbReference type="Proteomes" id="UP000320386">
    <property type="component" value="Chromosome"/>
</dbReference>
<dbReference type="EMBL" id="CP036280">
    <property type="protein sequence ID" value="QDU70838.1"/>
    <property type="molecule type" value="Genomic_DNA"/>
</dbReference>
<protein>
    <recommendedName>
        <fullName evidence="4">Phosphate-selective porin O and P</fullName>
    </recommendedName>
</protein>
<dbReference type="AlphaFoldDB" id="A0A518BV35"/>
<feature type="signal peptide" evidence="1">
    <location>
        <begin position="1"/>
        <end position="25"/>
    </location>
</feature>
<organism evidence="2 3">
    <name type="scientific">Mucisphaera calidilacus</name>
    <dbReference type="NCBI Taxonomy" id="2527982"/>
    <lineage>
        <taxon>Bacteria</taxon>
        <taxon>Pseudomonadati</taxon>
        <taxon>Planctomycetota</taxon>
        <taxon>Phycisphaerae</taxon>
        <taxon>Phycisphaerales</taxon>
        <taxon>Phycisphaeraceae</taxon>
        <taxon>Mucisphaera</taxon>
    </lineage>
</organism>
<dbReference type="InterPro" id="IPR010870">
    <property type="entry name" value="Porin_O/P"/>
</dbReference>
<evidence type="ECO:0000313" key="3">
    <source>
        <dbReference type="Proteomes" id="UP000320386"/>
    </source>
</evidence>
<evidence type="ECO:0000313" key="2">
    <source>
        <dbReference type="EMBL" id="QDU70838.1"/>
    </source>
</evidence>
<keyword evidence="3" id="KW-1185">Reference proteome</keyword>
<sequence precursor="true">MRSLQRILALGLMAAFALPASTATAQQSLEERVAALEDQMATEAKDGSGTTDSSGAVTGYKNGFFMKSADGNNMLKINGLTQFRYTYSSADGQAEDSFNGLEFRRTRLKFSGYTFNPKISYALQGHVGSNGAFQIVDAYVGYKLNDKVKFRAGQFVHQFKREAFIGIAKMTAVDGSLVGSAIVRNAFARVQGFDAEYKDDRQRINLTLHEGLNSLNTPINTQNADFGATARYEHKIFGDWKKLNDFTNPVGDPDGLIVGVAGLFEEGSNFGFTADANWQTEFGMNLFGAFLWQDINDVQGHGVVVQAAQFVSDRCEPFVRFEYGDRDDAADELFLGTVGANYYFYGHRLKLTGDLGYSFNSVDAVFASNSNGWRADAAGEDGQIVGRLQLQFAF</sequence>
<reference evidence="2 3" key="1">
    <citation type="submission" date="2019-02" db="EMBL/GenBank/DDBJ databases">
        <title>Deep-cultivation of Planctomycetes and their phenomic and genomic characterization uncovers novel biology.</title>
        <authorList>
            <person name="Wiegand S."/>
            <person name="Jogler M."/>
            <person name="Boedeker C."/>
            <person name="Pinto D."/>
            <person name="Vollmers J."/>
            <person name="Rivas-Marin E."/>
            <person name="Kohn T."/>
            <person name="Peeters S.H."/>
            <person name="Heuer A."/>
            <person name="Rast P."/>
            <person name="Oberbeckmann S."/>
            <person name="Bunk B."/>
            <person name="Jeske O."/>
            <person name="Meyerdierks A."/>
            <person name="Storesund J.E."/>
            <person name="Kallscheuer N."/>
            <person name="Luecker S."/>
            <person name="Lage O.M."/>
            <person name="Pohl T."/>
            <person name="Merkel B.J."/>
            <person name="Hornburger P."/>
            <person name="Mueller R.-W."/>
            <person name="Bruemmer F."/>
            <person name="Labrenz M."/>
            <person name="Spormann A.M."/>
            <person name="Op den Camp H."/>
            <person name="Overmann J."/>
            <person name="Amann R."/>
            <person name="Jetten M.S.M."/>
            <person name="Mascher T."/>
            <person name="Medema M.H."/>
            <person name="Devos D.P."/>
            <person name="Kaster A.-K."/>
            <person name="Ovreas L."/>
            <person name="Rohde M."/>
            <person name="Galperin M.Y."/>
            <person name="Jogler C."/>
        </authorList>
    </citation>
    <scope>NUCLEOTIDE SEQUENCE [LARGE SCALE GENOMIC DNA]</scope>
    <source>
        <strain evidence="2 3">Pan265</strain>
    </source>
</reference>
<dbReference type="Pfam" id="PF07396">
    <property type="entry name" value="Porin_O_P"/>
    <property type="match status" value="1"/>
</dbReference>
<dbReference type="RefSeq" id="WP_236254638.1">
    <property type="nucleotide sequence ID" value="NZ_CP036280.1"/>
</dbReference>
<dbReference type="InterPro" id="IPR023614">
    <property type="entry name" value="Porin_dom_sf"/>
</dbReference>
<name>A0A518BV35_9BACT</name>